<dbReference type="PROSITE" id="PS51706">
    <property type="entry name" value="G_ENGB"/>
    <property type="match status" value="1"/>
</dbReference>
<evidence type="ECO:0000256" key="5">
    <source>
        <dbReference type="ARBA" id="ARBA00022741"/>
    </source>
</evidence>
<dbReference type="HAMAP" id="MF_00321">
    <property type="entry name" value="GTPase_EngB"/>
    <property type="match status" value="1"/>
</dbReference>
<dbReference type="PANTHER" id="PTHR11649:SF13">
    <property type="entry name" value="ENGB-TYPE G DOMAIN-CONTAINING PROTEIN"/>
    <property type="match status" value="1"/>
</dbReference>
<dbReference type="InterPro" id="IPR019987">
    <property type="entry name" value="GTP-bd_ribosome_bio_YsxC"/>
</dbReference>
<dbReference type="OrthoDB" id="9804921at2"/>
<evidence type="ECO:0000259" key="11">
    <source>
        <dbReference type="PROSITE" id="PS51706"/>
    </source>
</evidence>
<dbReference type="Pfam" id="PF01926">
    <property type="entry name" value="MMR_HSR1"/>
    <property type="match status" value="1"/>
</dbReference>
<dbReference type="KEGG" id="dho:Dia5BBH33_01860"/>
<keyword evidence="6" id="KW-0460">Magnesium</keyword>
<keyword evidence="5 10" id="KW-0547">Nucleotide-binding</keyword>
<dbReference type="Proteomes" id="UP000320585">
    <property type="component" value="Chromosome"/>
</dbReference>
<reference evidence="13" key="1">
    <citation type="submission" date="2019-05" db="EMBL/GenBank/DDBJ databases">
        <title>Complete genome sequencing of Dialister sp. strain 5BBH33.</title>
        <authorList>
            <person name="Sakamoto M."/>
            <person name="Murakami T."/>
            <person name="Mori H."/>
        </authorList>
    </citation>
    <scope>NUCLEOTIDE SEQUENCE [LARGE SCALE GENOMIC DNA]</scope>
    <source>
        <strain evidence="13">5BBH33</strain>
    </source>
</reference>
<evidence type="ECO:0000256" key="1">
    <source>
        <dbReference type="ARBA" id="ARBA00001946"/>
    </source>
</evidence>
<dbReference type="CDD" id="cd01876">
    <property type="entry name" value="YihA_EngB"/>
    <property type="match status" value="1"/>
</dbReference>
<keyword evidence="8 10" id="KW-0717">Septation</keyword>
<evidence type="ECO:0000313" key="12">
    <source>
        <dbReference type="EMBL" id="BBK24251.1"/>
    </source>
</evidence>
<comment type="function">
    <text evidence="10">Necessary for normal cell division and for the maintenance of normal septation.</text>
</comment>
<evidence type="ECO:0000256" key="7">
    <source>
        <dbReference type="ARBA" id="ARBA00023134"/>
    </source>
</evidence>
<dbReference type="AlphaFoldDB" id="A0A8D5A510"/>
<comment type="similarity">
    <text evidence="2 10">Belongs to the TRAFAC class TrmE-Era-EngA-EngB-Septin-like GTPase superfamily. EngB GTPase family.</text>
</comment>
<evidence type="ECO:0000256" key="9">
    <source>
        <dbReference type="ARBA" id="ARBA00023306"/>
    </source>
</evidence>
<proteinExistence type="inferred from homology"/>
<dbReference type="SUPFAM" id="SSF52540">
    <property type="entry name" value="P-loop containing nucleoside triphosphate hydrolases"/>
    <property type="match status" value="1"/>
</dbReference>
<evidence type="ECO:0000256" key="8">
    <source>
        <dbReference type="ARBA" id="ARBA00023210"/>
    </source>
</evidence>
<sequence length="213" mass="24572">MAEIKEIEKFHIFSSVYFSSAVNRKQYVNDGRKEIAFIGRSNVGKSSLINNLCGQRKLAYVSREPGKTRTINYYAIQSRRTVDEQEQRQEWYLVDLPGYGFAKTSQENKDTWSTFIDDYIKSSPSLVMVGLLIDLRHPGLPIDMKAYEWLREIAPSLVVIGTKEDKLKRNEARENLKKLNKLFPADYPAISYSSLNGDGRDSLYRLIEQKVCE</sequence>
<accession>A0A8D5A510</accession>
<evidence type="ECO:0000313" key="13">
    <source>
        <dbReference type="Proteomes" id="UP000320585"/>
    </source>
</evidence>
<organism evidence="12 13">
    <name type="scientific">Dialister hominis</name>
    <dbReference type="NCBI Taxonomy" id="2582419"/>
    <lineage>
        <taxon>Bacteria</taxon>
        <taxon>Bacillati</taxon>
        <taxon>Bacillota</taxon>
        <taxon>Negativicutes</taxon>
        <taxon>Veillonellales</taxon>
        <taxon>Veillonellaceae</taxon>
        <taxon>Dialister</taxon>
    </lineage>
</organism>
<dbReference type="RefSeq" id="WP_022382293.1">
    <property type="nucleotide sequence ID" value="NZ_AP019697.1"/>
</dbReference>
<dbReference type="InterPro" id="IPR030393">
    <property type="entry name" value="G_ENGB_dom"/>
</dbReference>
<evidence type="ECO:0000256" key="10">
    <source>
        <dbReference type="HAMAP-Rule" id="MF_00321"/>
    </source>
</evidence>
<gene>
    <name evidence="10 12" type="primary">engB</name>
    <name evidence="12" type="ORF">Dia5BBH33_01860</name>
</gene>
<dbReference type="NCBIfam" id="TIGR03598">
    <property type="entry name" value="GTPase_YsxC"/>
    <property type="match status" value="1"/>
</dbReference>
<keyword evidence="7 10" id="KW-0342">GTP-binding</keyword>
<dbReference type="EMBL" id="AP019697">
    <property type="protein sequence ID" value="BBK24251.1"/>
    <property type="molecule type" value="Genomic_DNA"/>
</dbReference>
<evidence type="ECO:0000256" key="4">
    <source>
        <dbReference type="ARBA" id="ARBA00022723"/>
    </source>
</evidence>
<dbReference type="GO" id="GO:0000917">
    <property type="term" value="P:division septum assembly"/>
    <property type="evidence" value="ECO:0007669"/>
    <property type="project" value="UniProtKB-KW"/>
</dbReference>
<dbReference type="InterPro" id="IPR006073">
    <property type="entry name" value="GTP-bd"/>
</dbReference>
<dbReference type="Gene3D" id="3.40.50.300">
    <property type="entry name" value="P-loop containing nucleotide triphosphate hydrolases"/>
    <property type="match status" value="1"/>
</dbReference>
<evidence type="ECO:0000256" key="2">
    <source>
        <dbReference type="ARBA" id="ARBA00009638"/>
    </source>
</evidence>
<feature type="domain" description="EngB-type G" evidence="11">
    <location>
        <begin position="31"/>
        <end position="213"/>
    </location>
</feature>
<comment type="cofactor">
    <cofactor evidence="1">
        <name>Mg(2+)</name>
        <dbReference type="ChEBI" id="CHEBI:18420"/>
    </cofactor>
</comment>
<name>A0A8D5A510_9FIRM</name>
<dbReference type="GO" id="GO:0046872">
    <property type="term" value="F:metal ion binding"/>
    <property type="evidence" value="ECO:0007669"/>
    <property type="project" value="UniProtKB-KW"/>
</dbReference>
<evidence type="ECO:0000256" key="6">
    <source>
        <dbReference type="ARBA" id="ARBA00022842"/>
    </source>
</evidence>
<dbReference type="PANTHER" id="PTHR11649">
    <property type="entry name" value="MSS1/TRME-RELATED GTP-BINDING PROTEIN"/>
    <property type="match status" value="1"/>
</dbReference>
<keyword evidence="4" id="KW-0479">Metal-binding</keyword>
<dbReference type="GeneID" id="92715407"/>
<dbReference type="GO" id="GO:0005525">
    <property type="term" value="F:GTP binding"/>
    <property type="evidence" value="ECO:0007669"/>
    <property type="project" value="UniProtKB-UniRule"/>
</dbReference>
<dbReference type="InterPro" id="IPR027417">
    <property type="entry name" value="P-loop_NTPase"/>
</dbReference>
<protein>
    <recommendedName>
        <fullName evidence="10">Probable GTP-binding protein EngB</fullName>
    </recommendedName>
</protein>
<keyword evidence="3 10" id="KW-0132">Cell division</keyword>
<keyword evidence="13" id="KW-1185">Reference proteome</keyword>
<evidence type="ECO:0000256" key="3">
    <source>
        <dbReference type="ARBA" id="ARBA00022618"/>
    </source>
</evidence>
<keyword evidence="9 10" id="KW-0131">Cell cycle</keyword>